<sequence>MIHLLIKFSVLLLFVAFSSVWISDKFSVLSNENKYDLYEQSEKNSEENNLESKSKTLFIATIESINCLEYYSFESKKINSFDLFNIKEFALKNFTPPPEIV</sequence>
<accession>A0AAW6TJ09</accession>
<evidence type="ECO:0000313" key="2">
    <source>
        <dbReference type="Proteomes" id="UP001228643"/>
    </source>
</evidence>
<protein>
    <submittedName>
        <fullName evidence="1">Uncharacterized protein</fullName>
    </submittedName>
</protein>
<evidence type="ECO:0000313" key="1">
    <source>
        <dbReference type="EMBL" id="MDI5949600.1"/>
    </source>
</evidence>
<dbReference type="AlphaFoldDB" id="A0AAW6TJ09"/>
<name>A0AAW6TJ09_9FLAO</name>
<dbReference type="RefSeq" id="WP_282715746.1">
    <property type="nucleotide sequence ID" value="NZ_JASCRV010000002.1"/>
</dbReference>
<keyword evidence="2" id="KW-1185">Reference proteome</keyword>
<dbReference type="EMBL" id="JASCRY010000002">
    <property type="protein sequence ID" value="MDI5949600.1"/>
    <property type="molecule type" value="Genomic_DNA"/>
</dbReference>
<dbReference type="Proteomes" id="UP001228643">
    <property type="component" value="Unassembled WGS sequence"/>
</dbReference>
<comment type="caution">
    <text evidence="1">The sequence shown here is derived from an EMBL/GenBank/DDBJ whole genome shotgun (WGS) entry which is preliminary data.</text>
</comment>
<gene>
    <name evidence="1" type="ORF">QLS97_08055</name>
</gene>
<organism evidence="1 2">
    <name type="scientific">Flavobacterium yafengii</name>
    <dbReference type="NCBI Taxonomy" id="3041253"/>
    <lineage>
        <taxon>Bacteria</taxon>
        <taxon>Pseudomonadati</taxon>
        <taxon>Bacteroidota</taxon>
        <taxon>Flavobacteriia</taxon>
        <taxon>Flavobacteriales</taxon>
        <taxon>Flavobacteriaceae</taxon>
        <taxon>Flavobacterium</taxon>
    </lineage>
</organism>
<reference evidence="1 2" key="1">
    <citation type="submission" date="2023-04" db="EMBL/GenBank/DDBJ databases">
        <title>Two novel species of Flavobacterium.</title>
        <authorList>
            <person name="Liu Q."/>
            <person name="Xin Y.-H."/>
        </authorList>
    </citation>
    <scope>NUCLEOTIDE SEQUENCE [LARGE SCALE GENOMIC DNA]</scope>
    <source>
        <strain evidence="1 2">LB2P87</strain>
    </source>
</reference>
<proteinExistence type="predicted"/>